<sequence>MNISPAPEGPQPPAKPPMRAYNAKILYSTSLGQVEKGYELFVGIRPLVPGPGVPRPTTAVPVVGRSPTAITVPDRPPTAIPIIDRPPTTLPRCIRSLSPSPETARIPAADAADMKMPSLQKIRDGVCKTSPNSTGHINDNDPEANTEESDSSSSDNSEEGGNCEPLGPVSIAGSPGYTSTTCSSIPSHLSYVESPVSEAPSDVPDDISEWSESSPVKESQPEGDDYGWSNIFTGTPEERRRLIQQLNELCERAEKDDAHESDHERLGDNQQTCPAEVSDMVVRALYSQWIRIRNGLNDRQERAKRLVEYLRDHRTCFSWTGKEYAKLKLMIQKFELECEDSLLFPPRRGPRQPLTTRGYPVDSDDAGHGSPRKPLAETATCHKCSRVCQFPPGAVGVNRCLPCELNLNRQSDKPVSRRNVTTRYQKFQGCPYKYPEDERKRKRRKSKSLLYRKREKPFYDYRAAARNEEIPKMEVHSFYGRKRKRDVKTKPVSKRPRLE</sequence>
<organism evidence="2 3">
    <name type="scientific">Morchella conica CCBAS932</name>
    <dbReference type="NCBI Taxonomy" id="1392247"/>
    <lineage>
        <taxon>Eukaryota</taxon>
        <taxon>Fungi</taxon>
        <taxon>Dikarya</taxon>
        <taxon>Ascomycota</taxon>
        <taxon>Pezizomycotina</taxon>
        <taxon>Pezizomycetes</taxon>
        <taxon>Pezizales</taxon>
        <taxon>Morchellaceae</taxon>
        <taxon>Morchella</taxon>
    </lineage>
</organism>
<dbReference type="InParanoid" id="A0A3N4KEC8"/>
<dbReference type="OrthoDB" id="5390585at2759"/>
<keyword evidence="3" id="KW-1185">Reference proteome</keyword>
<gene>
    <name evidence="2" type="ORF">P167DRAFT_548614</name>
</gene>
<feature type="region of interest" description="Disordered" evidence="1">
    <location>
        <begin position="347"/>
        <end position="373"/>
    </location>
</feature>
<proteinExistence type="predicted"/>
<reference evidence="2 3" key="1">
    <citation type="journal article" date="2018" name="Nat. Ecol. Evol.">
        <title>Pezizomycetes genomes reveal the molecular basis of ectomycorrhizal truffle lifestyle.</title>
        <authorList>
            <person name="Murat C."/>
            <person name="Payen T."/>
            <person name="Noel B."/>
            <person name="Kuo A."/>
            <person name="Morin E."/>
            <person name="Chen J."/>
            <person name="Kohler A."/>
            <person name="Krizsan K."/>
            <person name="Balestrini R."/>
            <person name="Da Silva C."/>
            <person name="Montanini B."/>
            <person name="Hainaut M."/>
            <person name="Levati E."/>
            <person name="Barry K.W."/>
            <person name="Belfiori B."/>
            <person name="Cichocki N."/>
            <person name="Clum A."/>
            <person name="Dockter R.B."/>
            <person name="Fauchery L."/>
            <person name="Guy J."/>
            <person name="Iotti M."/>
            <person name="Le Tacon F."/>
            <person name="Lindquist E.A."/>
            <person name="Lipzen A."/>
            <person name="Malagnac F."/>
            <person name="Mello A."/>
            <person name="Molinier V."/>
            <person name="Miyauchi S."/>
            <person name="Poulain J."/>
            <person name="Riccioni C."/>
            <person name="Rubini A."/>
            <person name="Sitrit Y."/>
            <person name="Splivallo R."/>
            <person name="Traeger S."/>
            <person name="Wang M."/>
            <person name="Zifcakova L."/>
            <person name="Wipf D."/>
            <person name="Zambonelli A."/>
            <person name="Paolocci F."/>
            <person name="Nowrousian M."/>
            <person name="Ottonello S."/>
            <person name="Baldrian P."/>
            <person name="Spatafora J.W."/>
            <person name="Henrissat B."/>
            <person name="Nagy L.G."/>
            <person name="Aury J.M."/>
            <person name="Wincker P."/>
            <person name="Grigoriev I.V."/>
            <person name="Bonfante P."/>
            <person name="Martin F.M."/>
        </authorList>
    </citation>
    <scope>NUCLEOTIDE SEQUENCE [LARGE SCALE GENOMIC DNA]</scope>
    <source>
        <strain evidence="2 3">CCBAS932</strain>
    </source>
</reference>
<accession>A0A3N4KEC8</accession>
<feature type="region of interest" description="Disordered" evidence="1">
    <location>
        <begin position="474"/>
        <end position="499"/>
    </location>
</feature>
<feature type="compositionally biased region" description="Low complexity" evidence="1">
    <location>
        <begin position="151"/>
        <end position="162"/>
    </location>
</feature>
<evidence type="ECO:0000313" key="2">
    <source>
        <dbReference type="EMBL" id="RPB08847.1"/>
    </source>
</evidence>
<protein>
    <submittedName>
        <fullName evidence="2">Uncharacterized protein</fullName>
    </submittedName>
</protein>
<dbReference type="EMBL" id="ML119158">
    <property type="protein sequence ID" value="RPB08847.1"/>
    <property type="molecule type" value="Genomic_DNA"/>
</dbReference>
<name>A0A3N4KEC8_9PEZI</name>
<dbReference type="Proteomes" id="UP000277580">
    <property type="component" value="Unassembled WGS sequence"/>
</dbReference>
<dbReference type="AlphaFoldDB" id="A0A3N4KEC8"/>
<feature type="region of interest" description="Disordered" evidence="1">
    <location>
        <begin position="193"/>
        <end position="232"/>
    </location>
</feature>
<feature type="region of interest" description="Disordered" evidence="1">
    <location>
        <begin position="73"/>
        <end position="179"/>
    </location>
</feature>
<evidence type="ECO:0000256" key="1">
    <source>
        <dbReference type="SAM" id="MobiDB-lite"/>
    </source>
</evidence>
<feature type="compositionally biased region" description="Basic residues" evidence="1">
    <location>
        <begin position="479"/>
        <end position="499"/>
    </location>
</feature>
<evidence type="ECO:0000313" key="3">
    <source>
        <dbReference type="Proteomes" id="UP000277580"/>
    </source>
</evidence>
<feature type="compositionally biased region" description="Acidic residues" evidence="1">
    <location>
        <begin position="140"/>
        <end position="150"/>
    </location>
</feature>